<dbReference type="RefSeq" id="WP_162362444.1">
    <property type="nucleotide sequence ID" value="NZ_CP047591.1"/>
</dbReference>
<name>A0A6P1MFJ5_9FIRM</name>
<evidence type="ECO:0000313" key="2">
    <source>
        <dbReference type="EMBL" id="QHI72677.1"/>
    </source>
</evidence>
<dbReference type="Proteomes" id="UP000463883">
    <property type="component" value="Chromosome"/>
</dbReference>
<dbReference type="InterPro" id="IPR047676">
    <property type="entry name" value="FxLYD_dom"/>
</dbReference>
<dbReference type="AlphaFoldDB" id="A0A6P1MFJ5"/>
<reference evidence="2 3" key="1">
    <citation type="submission" date="2020-01" db="EMBL/GenBank/DDBJ databases">
        <title>Genomic analysis of Aminipila sp. CBA3637.</title>
        <authorList>
            <person name="Kim Y.B."/>
            <person name="Roh S.W."/>
        </authorList>
    </citation>
    <scope>NUCLEOTIDE SEQUENCE [LARGE SCALE GENOMIC DNA]</scope>
    <source>
        <strain evidence="2 3">CBA3637</strain>
    </source>
</reference>
<dbReference type="KEGG" id="amic:Ami3637_09950"/>
<keyword evidence="1" id="KW-0472">Membrane</keyword>
<evidence type="ECO:0000313" key="3">
    <source>
        <dbReference type="Proteomes" id="UP000463883"/>
    </source>
</evidence>
<sequence length="245" mass="27266">MALRKCPNCGKEISINSASCFYCGAEINAESNINSPQNSNAGNKNSQTIKKVVRNKKSLIAISIAIVLLLSWIIGINVHNAPMKKAMGYIDTMAKCQDAIDNETNRDLMALEITSFNASKSSLNRIKNELTERQLANVDAYLESKKLDDNNMGAFEDLKIETAGLSKDGDYAYFKGRIKNVGDSTYSNVKVKAIYYDRNKEVLTTDEIYAVGGEGIEPNETVQFDFMTKVDGDLKNARMQIMEWD</sequence>
<keyword evidence="3" id="KW-1185">Reference proteome</keyword>
<feature type="transmembrane region" description="Helical" evidence="1">
    <location>
        <begin position="59"/>
        <end position="78"/>
    </location>
</feature>
<keyword evidence="1" id="KW-1133">Transmembrane helix</keyword>
<dbReference type="NCBIfam" id="NF038353">
    <property type="entry name" value="FxLYD_dom"/>
    <property type="match status" value="1"/>
</dbReference>
<proteinExistence type="predicted"/>
<protein>
    <submittedName>
        <fullName evidence="2">Zinc-ribbon domain-containing protein</fullName>
    </submittedName>
</protein>
<dbReference type="EMBL" id="CP047591">
    <property type="protein sequence ID" value="QHI72677.1"/>
    <property type="molecule type" value="Genomic_DNA"/>
</dbReference>
<accession>A0A6P1MFJ5</accession>
<keyword evidence="1" id="KW-0812">Transmembrane</keyword>
<gene>
    <name evidence="2" type="ORF">Ami3637_09950</name>
</gene>
<evidence type="ECO:0000256" key="1">
    <source>
        <dbReference type="SAM" id="Phobius"/>
    </source>
</evidence>
<organism evidence="2 3">
    <name type="scientific">Aminipila terrae</name>
    <dbReference type="NCBI Taxonomy" id="2697030"/>
    <lineage>
        <taxon>Bacteria</taxon>
        <taxon>Bacillati</taxon>
        <taxon>Bacillota</taxon>
        <taxon>Clostridia</taxon>
        <taxon>Peptostreptococcales</taxon>
        <taxon>Anaerovoracaceae</taxon>
        <taxon>Aminipila</taxon>
    </lineage>
</organism>